<reference evidence="6" key="1">
    <citation type="journal article" date="2019" name="Int. J. Syst. Evol. Microbiol.">
        <title>The Global Catalogue of Microorganisms (GCM) 10K type strain sequencing project: providing services to taxonomists for standard genome sequencing and annotation.</title>
        <authorList>
            <consortium name="The Broad Institute Genomics Platform"/>
            <consortium name="The Broad Institute Genome Sequencing Center for Infectious Disease"/>
            <person name="Wu L."/>
            <person name="Ma J."/>
        </authorList>
    </citation>
    <scope>NUCLEOTIDE SEQUENCE [LARGE SCALE GENOMIC DNA]</scope>
    <source>
        <strain evidence="6">CCUG 57263</strain>
    </source>
</reference>
<dbReference type="Proteomes" id="UP001597120">
    <property type="component" value="Unassembled WGS sequence"/>
</dbReference>
<evidence type="ECO:0000259" key="4">
    <source>
        <dbReference type="Pfam" id="PF13800"/>
    </source>
</evidence>
<name>A0ABW3D5E2_9BACL</name>
<feature type="domain" description="Sigma factor regulator C-terminal" evidence="3">
    <location>
        <begin position="220"/>
        <end position="388"/>
    </location>
</feature>
<feature type="transmembrane region" description="Helical" evidence="2">
    <location>
        <begin position="83"/>
        <end position="105"/>
    </location>
</feature>
<comment type="caution">
    <text evidence="5">The sequence shown here is derived from an EMBL/GenBank/DDBJ whole genome shotgun (WGS) entry which is preliminary data.</text>
</comment>
<protein>
    <submittedName>
        <fullName evidence="5">Anti-sigma factor</fullName>
    </submittedName>
</protein>
<dbReference type="RefSeq" id="WP_379286684.1">
    <property type="nucleotide sequence ID" value="NZ_JBHTIU010000019.1"/>
</dbReference>
<dbReference type="InterPro" id="IPR029101">
    <property type="entry name" value="Sigma_reg_N"/>
</dbReference>
<keyword evidence="6" id="KW-1185">Reference proteome</keyword>
<keyword evidence="2" id="KW-0812">Transmembrane</keyword>
<evidence type="ECO:0000259" key="3">
    <source>
        <dbReference type="Pfam" id="PF13791"/>
    </source>
</evidence>
<keyword evidence="2" id="KW-1133">Transmembrane helix</keyword>
<feature type="domain" description="Sigma factor regulator N-terminal" evidence="4">
    <location>
        <begin position="69"/>
        <end position="159"/>
    </location>
</feature>
<dbReference type="Pfam" id="PF13791">
    <property type="entry name" value="Sigma_reg_C"/>
    <property type="match status" value="1"/>
</dbReference>
<feature type="region of interest" description="Disordered" evidence="1">
    <location>
        <begin position="46"/>
        <end position="66"/>
    </location>
</feature>
<evidence type="ECO:0000313" key="6">
    <source>
        <dbReference type="Proteomes" id="UP001597120"/>
    </source>
</evidence>
<gene>
    <name evidence="5" type="ORF">ACFQ03_05675</name>
</gene>
<sequence length="397" mass="45574">MSERFKQQLKDYAEGKLSAEEKAEMEKELEKMEAYQAYLDEVMGEENRVAGQEPQQDESDPHAAKRERRIIQKGKWRARISNAFTVLAIFIIFSIVSSLITALYFGTGSPNRAELYRDVIRSAVAVSQPNVSLNLSFNTNAYYNVDFKGQLNKQIGDARINIGDFSMNMFLGLPRSKDVVWRTETEPQRFVFVDPNRTKLYQGEKKKSAESGFAGEWVTLDKLPEGTVAEAFLSLDRFYSTEELLKMFDGKNMSPEWFAVYTGDDSGTMSPIGFPYYPMWHHDDWTMTGQTVEKRGLFGKTVSRGYSAPPVDSLDGKIRNENFMKTLYLLQKYKRIANYVAFDLNLDARISYLEENGIQLYGVAVTGPTKELLKLRDENWIASIQLGEVRLWNWNDR</sequence>
<dbReference type="InterPro" id="IPR025672">
    <property type="entry name" value="Sigma_reg_C_dom"/>
</dbReference>
<proteinExistence type="predicted"/>
<organism evidence="5 6">
    <name type="scientific">Paenibacillus residui</name>
    <dbReference type="NCBI Taxonomy" id="629724"/>
    <lineage>
        <taxon>Bacteria</taxon>
        <taxon>Bacillati</taxon>
        <taxon>Bacillota</taxon>
        <taxon>Bacilli</taxon>
        <taxon>Bacillales</taxon>
        <taxon>Paenibacillaceae</taxon>
        <taxon>Paenibacillus</taxon>
    </lineage>
</organism>
<evidence type="ECO:0000256" key="2">
    <source>
        <dbReference type="SAM" id="Phobius"/>
    </source>
</evidence>
<accession>A0ABW3D5E2</accession>
<dbReference type="EMBL" id="JBHTIU010000019">
    <property type="protein sequence ID" value="MFD0868630.1"/>
    <property type="molecule type" value="Genomic_DNA"/>
</dbReference>
<evidence type="ECO:0000313" key="5">
    <source>
        <dbReference type="EMBL" id="MFD0868630.1"/>
    </source>
</evidence>
<evidence type="ECO:0000256" key="1">
    <source>
        <dbReference type="SAM" id="MobiDB-lite"/>
    </source>
</evidence>
<dbReference type="Pfam" id="PF13800">
    <property type="entry name" value="Sigma_reg_N"/>
    <property type="match status" value="1"/>
</dbReference>
<keyword evidence="2" id="KW-0472">Membrane</keyword>